<gene>
    <name evidence="2" type="ORF">D5086_0000264270</name>
</gene>
<proteinExistence type="predicted"/>
<comment type="caution">
    <text evidence="2">The sequence shown here is derived from an EMBL/GenBank/DDBJ whole genome shotgun (WGS) entry which is preliminary data.</text>
</comment>
<organism evidence="2">
    <name type="scientific">Populus alba</name>
    <name type="common">White poplar</name>
    <dbReference type="NCBI Taxonomy" id="43335"/>
    <lineage>
        <taxon>Eukaryota</taxon>
        <taxon>Viridiplantae</taxon>
        <taxon>Streptophyta</taxon>
        <taxon>Embryophyta</taxon>
        <taxon>Tracheophyta</taxon>
        <taxon>Spermatophyta</taxon>
        <taxon>Magnoliopsida</taxon>
        <taxon>eudicotyledons</taxon>
        <taxon>Gunneridae</taxon>
        <taxon>Pentapetalae</taxon>
        <taxon>rosids</taxon>
        <taxon>fabids</taxon>
        <taxon>Malpighiales</taxon>
        <taxon>Salicaceae</taxon>
        <taxon>Saliceae</taxon>
        <taxon>Populus</taxon>
    </lineage>
</organism>
<sequence>MEWRLRGYCGLGFQTQDGELDGVSLFSSSNGNSVASLDYEVIENQAYREEQATTHCDAHNFLTSFSVHFRVLRRHDVPTTSRKPSPTVQLWQDCWCPNSPKTQTPEISSLSGEDKEQRGRL</sequence>
<protein>
    <submittedName>
        <fullName evidence="2">Uncharacterized protein</fullName>
    </submittedName>
</protein>
<reference evidence="2" key="1">
    <citation type="submission" date="2018-10" db="EMBL/GenBank/DDBJ databases">
        <title>Population genomic analysis revealed the cold adaptation of white poplar.</title>
        <authorList>
            <person name="Liu Y.-J."/>
        </authorList>
    </citation>
    <scope>NUCLEOTIDE SEQUENCE [LARGE SCALE GENOMIC DNA]</scope>
    <source>
        <strain evidence="2">PAL-ZL1</strain>
    </source>
</reference>
<feature type="region of interest" description="Disordered" evidence="1">
    <location>
        <begin position="97"/>
        <end position="121"/>
    </location>
</feature>
<dbReference type="EMBL" id="RCHU01001022">
    <property type="protein sequence ID" value="TKR83656.1"/>
    <property type="molecule type" value="Genomic_DNA"/>
</dbReference>
<evidence type="ECO:0000313" key="2">
    <source>
        <dbReference type="EMBL" id="TKR83656.1"/>
    </source>
</evidence>
<evidence type="ECO:0000256" key="1">
    <source>
        <dbReference type="SAM" id="MobiDB-lite"/>
    </source>
</evidence>
<accession>A0A4U5NLC3</accession>
<feature type="compositionally biased region" description="Basic and acidic residues" evidence="1">
    <location>
        <begin position="112"/>
        <end position="121"/>
    </location>
</feature>
<dbReference type="AlphaFoldDB" id="A0A4U5NLC3"/>
<name>A0A4U5NLC3_POPAL</name>
<feature type="compositionally biased region" description="Polar residues" evidence="1">
    <location>
        <begin position="99"/>
        <end position="111"/>
    </location>
</feature>